<dbReference type="EMBL" id="JRQD01000004">
    <property type="protein sequence ID" value="KGM06566.1"/>
    <property type="molecule type" value="Genomic_DNA"/>
</dbReference>
<dbReference type="RefSeq" id="WP_281085195.1">
    <property type="nucleotide sequence ID" value="NZ_JRQD01000004.1"/>
</dbReference>
<evidence type="ECO:0000256" key="6">
    <source>
        <dbReference type="SAM" id="Phobius"/>
    </source>
</evidence>
<organism evidence="7 8">
    <name type="scientific">Methylophaga thiooxydans</name>
    <dbReference type="NCBI Taxonomy" id="392484"/>
    <lineage>
        <taxon>Bacteria</taxon>
        <taxon>Pseudomonadati</taxon>
        <taxon>Pseudomonadota</taxon>
        <taxon>Gammaproteobacteria</taxon>
        <taxon>Thiotrichales</taxon>
        <taxon>Piscirickettsiaceae</taxon>
        <taxon>Methylophaga</taxon>
    </lineage>
</organism>
<feature type="transmembrane region" description="Helical" evidence="6">
    <location>
        <begin position="309"/>
        <end position="333"/>
    </location>
</feature>
<feature type="transmembrane region" description="Helical" evidence="6">
    <location>
        <begin position="406"/>
        <end position="428"/>
    </location>
</feature>
<evidence type="ECO:0000256" key="2">
    <source>
        <dbReference type="ARBA" id="ARBA00022475"/>
    </source>
</evidence>
<keyword evidence="4 6" id="KW-1133">Transmembrane helix</keyword>
<dbReference type="STRING" id="392484.LP43_1788"/>
<comment type="caution">
    <text evidence="7">The sequence shown here is derived from an EMBL/GenBank/DDBJ whole genome shotgun (WGS) entry which is preliminary data.</text>
</comment>
<feature type="transmembrane region" description="Helical" evidence="6">
    <location>
        <begin position="53"/>
        <end position="76"/>
    </location>
</feature>
<evidence type="ECO:0000256" key="1">
    <source>
        <dbReference type="ARBA" id="ARBA00004651"/>
    </source>
</evidence>
<accession>A0A0A0BF24</accession>
<feature type="transmembrane region" description="Helical" evidence="6">
    <location>
        <begin position="380"/>
        <end position="400"/>
    </location>
</feature>
<dbReference type="Pfam" id="PF01943">
    <property type="entry name" value="Polysacc_synt"/>
    <property type="match status" value="1"/>
</dbReference>
<feature type="transmembrane region" description="Helical" evidence="6">
    <location>
        <begin position="167"/>
        <end position="188"/>
    </location>
</feature>
<feature type="transmembrane region" description="Helical" evidence="6">
    <location>
        <begin position="234"/>
        <end position="260"/>
    </location>
</feature>
<dbReference type="InterPro" id="IPR050833">
    <property type="entry name" value="Poly_Biosynth_Transport"/>
</dbReference>
<dbReference type="GO" id="GO:0005886">
    <property type="term" value="C:plasma membrane"/>
    <property type="evidence" value="ECO:0007669"/>
    <property type="project" value="UniProtKB-SubCell"/>
</dbReference>
<proteinExistence type="predicted"/>
<dbReference type="Proteomes" id="UP000029999">
    <property type="component" value="Unassembled WGS sequence"/>
</dbReference>
<feature type="transmembrane region" description="Helical" evidence="6">
    <location>
        <begin position="137"/>
        <end position="155"/>
    </location>
</feature>
<evidence type="ECO:0000313" key="8">
    <source>
        <dbReference type="Proteomes" id="UP000029999"/>
    </source>
</evidence>
<feature type="transmembrane region" description="Helical" evidence="6">
    <location>
        <begin position="194"/>
        <end position="213"/>
    </location>
</feature>
<feature type="transmembrane region" description="Helical" evidence="6">
    <location>
        <begin position="280"/>
        <end position="297"/>
    </location>
</feature>
<dbReference type="InterPro" id="IPR002797">
    <property type="entry name" value="Polysacc_synth"/>
</dbReference>
<keyword evidence="5 6" id="KW-0472">Membrane</keyword>
<evidence type="ECO:0000313" key="7">
    <source>
        <dbReference type="EMBL" id="KGM06566.1"/>
    </source>
</evidence>
<reference evidence="7 8" key="1">
    <citation type="submission" date="2014-09" db="EMBL/GenBank/DDBJ databases">
        <authorList>
            <person name="Grob C."/>
            <person name="Taubert M."/>
            <person name="Howat A.M."/>
            <person name="Burns O.J."/>
            <person name="Dixon J.L."/>
            <person name="Chen Y."/>
            <person name="Murrell J.C."/>
        </authorList>
    </citation>
    <scope>NUCLEOTIDE SEQUENCE [LARGE SCALE GENOMIC DNA]</scope>
    <source>
        <strain evidence="7">L4</strain>
    </source>
</reference>
<evidence type="ECO:0000256" key="5">
    <source>
        <dbReference type="ARBA" id="ARBA00023136"/>
    </source>
</evidence>
<comment type="subcellular location">
    <subcellularLocation>
        <location evidence="1">Cell membrane</location>
        <topology evidence="1">Multi-pass membrane protein</topology>
    </subcellularLocation>
</comment>
<sequence>MKLLRMIFGGSELKGLTGDAIFSLLIKVLAMLLSFSVIVLINRVASVAEFGAYMYALSIISLLRIVSVFGGERWLVREVATSVDEPNSSNGYHLKNGVLVVSMSASIIIAVGLYVAIEFAPWLFNDDALKVVKLSLLLLPLVTLVTVYQAYIRGLHRAVVAQIPDAIIRPILMVSGLLMLGFLTTITLSATELMSLQITSTLLVFVILTWVSLSIAKKFTHSNVSTEKFAYSEFLRAGVTLVFIAVVIRGSSFVINIMLGNLGTVTDVALFSVSKRVSDLVTFMQAAIVMPLAPMIAKKFKKSKQQELMKLAVAASWGGLIFALPVSVVLIVFPELILSVFGNDYSAAVNVLQIMVITQLITVSLGPVTIWLTMTKNEGAAIKAAVLGFVTLITVAYILIPEYGAVGGALSFSSGLLVTQLVMLAYVATRVKIDSSIFGLRYLFSQRK</sequence>
<evidence type="ECO:0000256" key="4">
    <source>
        <dbReference type="ARBA" id="ARBA00022989"/>
    </source>
</evidence>
<feature type="transmembrane region" description="Helical" evidence="6">
    <location>
        <begin position="345"/>
        <end position="368"/>
    </location>
</feature>
<gene>
    <name evidence="7" type="ORF">LP43_1788</name>
</gene>
<keyword evidence="2" id="KW-1003">Cell membrane</keyword>
<name>A0A0A0BF24_9GAMM</name>
<feature type="transmembrane region" description="Helical" evidence="6">
    <location>
        <begin position="97"/>
        <end position="117"/>
    </location>
</feature>
<dbReference type="PANTHER" id="PTHR30250">
    <property type="entry name" value="PST FAMILY PREDICTED COLANIC ACID TRANSPORTER"/>
    <property type="match status" value="1"/>
</dbReference>
<feature type="transmembrane region" description="Helical" evidence="6">
    <location>
        <begin position="21"/>
        <end position="41"/>
    </location>
</feature>
<keyword evidence="3 6" id="KW-0812">Transmembrane</keyword>
<evidence type="ECO:0000256" key="3">
    <source>
        <dbReference type="ARBA" id="ARBA00022692"/>
    </source>
</evidence>
<dbReference type="PANTHER" id="PTHR30250:SF11">
    <property type="entry name" value="O-ANTIGEN TRANSPORTER-RELATED"/>
    <property type="match status" value="1"/>
</dbReference>
<dbReference type="AlphaFoldDB" id="A0A0A0BF24"/>
<protein>
    <submittedName>
        <fullName evidence="7">Polysaccharide biosynthesis related protein</fullName>
    </submittedName>
</protein>